<dbReference type="AlphaFoldDB" id="A0A0E0GKB8"/>
<sequence length="136" mass="13593">MIEDSGGATAAAAPKPSCHARALTPPLLPPPLALDPTFLLLRRAAAFSSAPSQGCPLHAALACRCAPAAATLTLYSRICEASPPTPSTLSLLLAALASSSSPPPSPSAGFACLAAACLTHAQAFKYDALAHPSSPH</sequence>
<evidence type="ECO:0000313" key="2">
    <source>
        <dbReference type="Proteomes" id="UP000006591"/>
    </source>
</evidence>
<proteinExistence type="predicted"/>
<dbReference type="EnsemblPlants" id="ONIVA03G12890.1">
    <property type="protein sequence ID" value="ONIVA03G12890.1"/>
    <property type="gene ID" value="ONIVA03G12890"/>
</dbReference>
<dbReference type="HOGENOM" id="CLU_1878760_0_0_1"/>
<dbReference type="STRING" id="4536.A0A0E0GKB8"/>
<accession>A0A0E0GKB8</accession>
<reference evidence="1" key="2">
    <citation type="submission" date="2018-04" db="EMBL/GenBank/DDBJ databases">
        <title>OnivRS2 (Oryza nivara Reference Sequence Version 2).</title>
        <authorList>
            <person name="Zhang J."/>
            <person name="Kudrna D."/>
            <person name="Lee S."/>
            <person name="Talag J."/>
            <person name="Rajasekar S."/>
            <person name="Welchert J."/>
            <person name="Hsing Y.-I."/>
            <person name="Wing R.A."/>
        </authorList>
    </citation>
    <scope>NUCLEOTIDE SEQUENCE [LARGE SCALE GENOMIC DNA]</scope>
    <source>
        <strain evidence="1">SL10</strain>
    </source>
</reference>
<organism evidence="1">
    <name type="scientific">Oryza nivara</name>
    <name type="common">Indian wild rice</name>
    <name type="synonym">Oryza sativa f. spontanea</name>
    <dbReference type="NCBI Taxonomy" id="4536"/>
    <lineage>
        <taxon>Eukaryota</taxon>
        <taxon>Viridiplantae</taxon>
        <taxon>Streptophyta</taxon>
        <taxon>Embryophyta</taxon>
        <taxon>Tracheophyta</taxon>
        <taxon>Spermatophyta</taxon>
        <taxon>Magnoliopsida</taxon>
        <taxon>Liliopsida</taxon>
        <taxon>Poales</taxon>
        <taxon>Poaceae</taxon>
        <taxon>BOP clade</taxon>
        <taxon>Oryzoideae</taxon>
        <taxon>Oryzeae</taxon>
        <taxon>Oryzinae</taxon>
        <taxon>Oryza</taxon>
    </lineage>
</organism>
<name>A0A0E0GKB8_ORYNI</name>
<protein>
    <submittedName>
        <fullName evidence="1">Uncharacterized protein</fullName>
    </submittedName>
</protein>
<evidence type="ECO:0000313" key="1">
    <source>
        <dbReference type="EnsemblPlants" id="ONIVA03G12890.1"/>
    </source>
</evidence>
<dbReference type="Proteomes" id="UP000006591">
    <property type="component" value="Chromosome 3"/>
</dbReference>
<dbReference type="Gramene" id="ONIVA03G12890.1">
    <property type="protein sequence ID" value="ONIVA03G12890.1"/>
    <property type="gene ID" value="ONIVA03G12890"/>
</dbReference>
<keyword evidence="2" id="KW-1185">Reference proteome</keyword>
<reference evidence="1" key="1">
    <citation type="submission" date="2015-04" db="UniProtKB">
        <authorList>
            <consortium name="EnsemblPlants"/>
        </authorList>
    </citation>
    <scope>IDENTIFICATION</scope>
    <source>
        <strain evidence="1">SL10</strain>
    </source>
</reference>